<comment type="pathway">
    <text evidence="1 5">Purine metabolism; urate degradation; (S)-allantoin from urate: step 1/3.</text>
</comment>
<dbReference type="AlphaFoldDB" id="A0A369JP27"/>
<feature type="binding site" evidence="6">
    <location>
        <position position="221"/>
    </location>
    <ligand>
        <name>urate</name>
        <dbReference type="ChEBI" id="CHEBI:17775"/>
    </ligand>
</feature>
<name>A0A369JP27_HYPMA</name>
<evidence type="ECO:0000256" key="5">
    <source>
        <dbReference type="PIRNR" id="PIRNR000241"/>
    </source>
</evidence>
<organism evidence="9 10">
    <name type="scientific">Hypsizygus marmoreus</name>
    <name type="common">White beech mushroom</name>
    <name type="synonym">Agaricus marmoreus</name>
    <dbReference type="NCBI Taxonomy" id="39966"/>
    <lineage>
        <taxon>Eukaryota</taxon>
        <taxon>Fungi</taxon>
        <taxon>Dikarya</taxon>
        <taxon>Basidiomycota</taxon>
        <taxon>Agaricomycotina</taxon>
        <taxon>Agaricomycetes</taxon>
        <taxon>Agaricomycetidae</taxon>
        <taxon>Agaricales</taxon>
        <taxon>Tricholomatineae</taxon>
        <taxon>Lyophyllaceae</taxon>
        <taxon>Hypsizygus</taxon>
    </lineage>
</organism>
<feature type="binding site" evidence="6">
    <location>
        <position position="221"/>
    </location>
    <ligand>
        <name>5-hydroxyisourate</name>
        <dbReference type="ChEBI" id="CHEBI:18072"/>
    </ligand>
</feature>
<evidence type="ECO:0000256" key="7">
    <source>
        <dbReference type="RuleBase" id="RU004455"/>
    </source>
</evidence>
<evidence type="ECO:0000256" key="1">
    <source>
        <dbReference type="ARBA" id="ARBA00004831"/>
    </source>
</evidence>
<comment type="similarity">
    <text evidence="2 5 7">Belongs to the uricase family.</text>
</comment>
<gene>
    <name evidence="9" type="primary">uaZ_0</name>
    <name evidence="9" type="ORF">Hypma_009913</name>
</gene>
<dbReference type="Gene3D" id="3.10.270.10">
    <property type="entry name" value="Urate Oxidase"/>
    <property type="match status" value="1"/>
</dbReference>
<keyword evidence="10" id="KW-1185">Reference proteome</keyword>
<comment type="catalytic activity">
    <reaction evidence="5 7">
        <text>urate + O2 + H2O = 5-hydroxyisourate + H2O2</text>
        <dbReference type="Rhea" id="RHEA:21368"/>
        <dbReference type="ChEBI" id="CHEBI:15377"/>
        <dbReference type="ChEBI" id="CHEBI:15379"/>
        <dbReference type="ChEBI" id="CHEBI:16240"/>
        <dbReference type="ChEBI" id="CHEBI:17775"/>
        <dbReference type="ChEBI" id="CHEBI:18072"/>
        <dbReference type="EC" id="1.7.3.3"/>
    </reaction>
</comment>
<sequence length="240" mass="26587">MKRHRPSQSLTPCPHPGALSPAPRHPLVSRYPHIHKAFITIEQLRWSRIPVTEEQEGHTHTFSRDGEDKRVVKAEVDATAGKDTLIGMVTSGISDLLVLKNTGSAFTNFIRDTYTTLAALSDWIFSTSVELSYIFAPVEIKPPSDEQKLEFGVPAEEVGVVGGKEGGLWDAVEVVKRARDVMMDVFAEDDSGSVQATLYKMVQLIIAQNAGIESVTYVLLNKHYILVDMKYLDVDNVLPP</sequence>
<comment type="function">
    <text evidence="5 7">Catalyzes the oxidation of uric acid to 5-hydroxyisourate, which is further processed to form (S)-allantoin.</text>
</comment>
<dbReference type="SUPFAM" id="SSF55620">
    <property type="entry name" value="Tetrahydrobiopterin biosynthesis enzymes-like"/>
    <property type="match status" value="2"/>
</dbReference>
<reference evidence="9" key="1">
    <citation type="submission" date="2018-04" db="EMBL/GenBank/DDBJ databases">
        <title>Whole genome sequencing of Hypsizygus marmoreus.</title>
        <authorList>
            <person name="Choi I.-G."/>
            <person name="Min B."/>
            <person name="Kim J.-G."/>
            <person name="Kim S."/>
            <person name="Oh Y.-L."/>
            <person name="Kong W.-S."/>
            <person name="Park H."/>
            <person name="Jeong J."/>
            <person name="Song E.-S."/>
        </authorList>
    </citation>
    <scope>NUCLEOTIDE SEQUENCE [LARGE SCALE GENOMIC DNA]</scope>
    <source>
        <strain evidence="9">51987-8</strain>
    </source>
</reference>
<dbReference type="PIRSF" id="PIRSF000241">
    <property type="entry name" value="Urate_oxidase"/>
    <property type="match status" value="1"/>
</dbReference>
<proteinExistence type="inferred from homology"/>
<dbReference type="EC" id="1.7.3.3" evidence="5 7"/>
<evidence type="ECO:0000256" key="6">
    <source>
        <dbReference type="PIRSR" id="PIRSR000241-2"/>
    </source>
</evidence>
<dbReference type="GO" id="GO:0005777">
    <property type="term" value="C:peroxisome"/>
    <property type="evidence" value="ECO:0007669"/>
    <property type="project" value="UniProtKB-SubCell"/>
</dbReference>
<evidence type="ECO:0000313" key="9">
    <source>
        <dbReference type="EMBL" id="RDB22970.1"/>
    </source>
</evidence>
<dbReference type="Proteomes" id="UP000076154">
    <property type="component" value="Unassembled WGS sequence"/>
</dbReference>
<dbReference type="InterPro" id="IPR002042">
    <property type="entry name" value="Uricase"/>
</dbReference>
<feature type="binding site" evidence="6">
    <location>
        <position position="195"/>
    </location>
    <ligand>
        <name>5-hydroxyisourate</name>
        <dbReference type="ChEBI" id="CHEBI:18072"/>
    </ligand>
</feature>
<dbReference type="UniPathway" id="UPA00394">
    <property type="reaction ID" value="UER00650"/>
</dbReference>
<dbReference type="InParanoid" id="A0A369JP27"/>
<feature type="binding site" evidence="6">
    <location>
        <position position="106"/>
    </location>
    <ligand>
        <name>urate</name>
        <dbReference type="ChEBI" id="CHEBI:17775"/>
    </ligand>
</feature>
<keyword evidence="4 5" id="KW-0560">Oxidoreductase</keyword>
<dbReference type="GO" id="GO:0019628">
    <property type="term" value="P:urate catabolic process"/>
    <property type="evidence" value="ECO:0007669"/>
    <property type="project" value="UniProtKB-UniPathway"/>
</dbReference>
<keyword evidence="3 5" id="KW-0659">Purine metabolism</keyword>
<dbReference type="PANTHER" id="PTHR42874:SF1">
    <property type="entry name" value="URICASE"/>
    <property type="match status" value="1"/>
</dbReference>
<evidence type="ECO:0000256" key="3">
    <source>
        <dbReference type="ARBA" id="ARBA00022631"/>
    </source>
</evidence>
<evidence type="ECO:0000256" key="4">
    <source>
        <dbReference type="ARBA" id="ARBA00023002"/>
    </source>
</evidence>
<feature type="region of interest" description="Disordered" evidence="8">
    <location>
        <begin position="1"/>
        <end position="21"/>
    </location>
</feature>
<dbReference type="EMBL" id="LUEZ02000048">
    <property type="protein sequence ID" value="RDB22970.1"/>
    <property type="molecule type" value="Genomic_DNA"/>
</dbReference>
<feature type="binding site" evidence="6">
    <location>
        <position position="106"/>
    </location>
    <ligand>
        <name>5-hydroxyisourate</name>
        <dbReference type="ChEBI" id="CHEBI:18072"/>
    </ligand>
</feature>
<feature type="binding site" evidence="6">
    <location>
        <position position="195"/>
    </location>
    <ligand>
        <name>urate</name>
        <dbReference type="ChEBI" id="CHEBI:17775"/>
    </ligand>
</feature>
<comment type="subcellular location">
    <subcellularLocation>
        <location evidence="5">Peroxisome</location>
    </subcellularLocation>
</comment>
<keyword evidence="5" id="KW-0576">Peroxisome</keyword>
<feature type="binding site" evidence="6">
    <location>
        <position position="194"/>
    </location>
    <ligand>
        <name>5-hydroxyisourate</name>
        <dbReference type="ChEBI" id="CHEBI:18072"/>
    </ligand>
</feature>
<dbReference type="STRING" id="39966.A0A369JP27"/>
<comment type="caution">
    <text evidence="9">The sequence shown here is derived from an EMBL/GenBank/DDBJ whole genome shotgun (WGS) entry which is preliminary data.</text>
</comment>
<dbReference type="PRINTS" id="PR00093">
    <property type="entry name" value="URICASE"/>
</dbReference>
<evidence type="ECO:0000313" key="10">
    <source>
        <dbReference type="Proteomes" id="UP000076154"/>
    </source>
</evidence>
<accession>A0A369JP27</accession>
<dbReference type="GO" id="GO:0006145">
    <property type="term" value="P:purine nucleobase catabolic process"/>
    <property type="evidence" value="ECO:0007669"/>
    <property type="project" value="TreeGrafter"/>
</dbReference>
<feature type="binding site" evidence="6">
    <location>
        <position position="194"/>
    </location>
    <ligand>
        <name>urate</name>
        <dbReference type="ChEBI" id="CHEBI:17775"/>
    </ligand>
</feature>
<dbReference type="Pfam" id="PF01014">
    <property type="entry name" value="Uricase"/>
    <property type="match status" value="2"/>
</dbReference>
<dbReference type="FunCoup" id="A0A369JP27">
    <property type="interactions" value="46"/>
</dbReference>
<dbReference type="PANTHER" id="PTHR42874">
    <property type="entry name" value="URICASE"/>
    <property type="match status" value="1"/>
</dbReference>
<evidence type="ECO:0000256" key="2">
    <source>
        <dbReference type="ARBA" id="ARBA00009760"/>
    </source>
</evidence>
<dbReference type="OrthoDB" id="9992118at2759"/>
<protein>
    <recommendedName>
        <fullName evidence="5 7">Uricase</fullName>
        <ecNumber evidence="5 7">1.7.3.3</ecNumber>
    </recommendedName>
    <alternativeName>
        <fullName evidence="5">Urate oxidase</fullName>
    </alternativeName>
</protein>
<dbReference type="GO" id="GO:0004846">
    <property type="term" value="F:urate oxidase activity"/>
    <property type="evidence" value="ECO:0007669"/>
    <property type="project" value="UniProtKB-EC"/>
</dbReference>
<feature type="binding site" evidence="6">
    <location>
        <position position="221"/>
    </location>
    <ligand>
        <name>O2</name>
        <dbReference type="ChEBI" id="CHEBI:15379"/>
    </ligand>
</feature>
<evidence type="ECO:0000256" key="8">
    <source>
        <dbReference type="SAM" id="MobiDB-lite"/>
    </source>
</evidence>